<evidence type="ECO:0000259" key="9">
    <source>
        <dbReference type="SMART" id="SM00249"/>
    </source>
</evidence>
<feature type="binding site" evidence="7">
    <location>
        <position position="319"/>
    </location>
    <ligand>
        <name>Zn(2+)</name>
        <dbReference type="ChEBI" id="CHEBI:29105"/>
        <label>2</label>
    </ligand>
</feature>
<evidence type="ECO:0000313" key="11">
    <source>
        <dbReference type="Proteomes" id="UP000799424"/>
    </source>
</evidence>
<name>A0A6A7ABJ0_9PLEO</name>
<dbReference type="GO" id="GO:0000785">
    <property type="term" value="C:chromatin"/>
    <property type="evidence" value="ECO:0007669"/>
    <property type="project" value="UniProtKB-ARBA"/>
</dbReference>
<evidence type="ECO:0000256" key="3">
    <source>
        <dbReference type="ARBA" id="ARBA00022723"/>
    </source>
</evidence>
<feature type="binding site" evidence="7">
    <location>
        <position position="303"/>
    </location>
    <ligand>
        <name>Zn(2+)</name>
        <dbReference type="ChEBI" id="CHEBI:29105"/>
        <label>1</label>
    </ligand>
</feature>
<dbReference type="InterPro" id="IPR013083">
    <property type="entry name" value="Znf_RING/FYVE/PHD"/>
</dbReference>
<dbReference type="EMBL" id="MU006220">
    <property type="protein sequence ID" value="KAF2830098.1"/>
    <property type="molecule type" value="Genomic_DNA"/>
</dbReference>
<evidence type="ECO:0000256" key="5">
    <source>
        <dbReference type="ARBA" id="ARBA00022833"/>
    </source>
</evidence>
<keyword evidence="4" id="KW-0863">Zinc-finger</keyword>
<organism evidence="10 11">
    <name type="scientific">Ophiobolus disseminans</name>
    <dbReference type="NCBI Taxonomy" id="1469910"/>
    <lineage>
        <taxon>Eukaryota</taxon>
        <taxon>Fungi</taxon>
        <taxon>Dikarya</taxon>
        <taxon>Ascomycota</taxon>
        <taxon>Pezizomycotina</taxon>
        <taxon>Dothideomycetes</taxon>
        <taxon>Pleosporomycetidae</taxon>
        <taxon>Pleosporales</taxon>
        <taxon>Pleosporineae</taxon>
        <taxon>Phaeosphaeriaceae</taxon>
        <taxon>Ophiobolus</taxon>
    </lineage>
</organism>
<protein>
    <recommendedName>
        <fullName evidence="9">Zinc finger PHD-type domain-containing protein</fullName>
    </recommendedName>
</protein>
<feature type="binding site" evidence="7">
    <location>
        <position position="292"/>
    </location>
    <ligand>
        <name>Zn(2+)</name>
        <dbReference type="ChEBI" id="CHEBI:29105"/>
        <label>2</label>
    </ligand>
</feature>
<feature type="domain" description="Zinc finger PHD-type" evidence="9">
    <location>
        <begin position="277"/>
        <end position="323"/>
    </location>
</feature>
<feature type="region of interest" description="Disordered" evidence="8">
    <location>
        <begin position="1"/>
        <end position="31"/>
    </location>
</feature>
<comment type="subcellular location">
    <subcellularLocation>
        <location evidence="1">Nucleus</location>
    </subcellularLocation>
</comment>
<dbReference type="Proteomes" id="UP000799424">
    <property type="component" value="Unassembled WGS sequence"/>
</dbReference>
<evidence type="ECO:0000256" key="1">
    <source>
        <dbReference type="ARBA" id="ARBA00004123"/>
    </source>
</evidence>
<dbReference type="OrthoDB" id="5417730at2759"/>
<evidence type="ECO:0000256" key="4">
    <source>
        <dbReference type="ARBA" id="ARBA00022771"/>
    </source>
</evidence>
<dbReference type="GO" id="GO:0008270">
    <property type="term" value="F:zinc ion binding"/>
    <property type="evidence" value="ECO:0007669"/>
    <property type="project" value="UniProtKB-KW"/>
</dbReference>
<evidence type="ECO:0000256" key="2">
    <source>
        <dbReference type="ARBA" id="ARBA00010210"/>
    </source>
</evidence>
<dbReference type="InterPro" id="IPR001965">
    <property type="entry name" value="Znf_PHD"/>
</dbReference>
<dbReference type="PROSITE" id="PS01359">
    <property type="entry name" value="ZF_PHD_1"/>
    <property type="match status" value="1"/>
</dbReference>
<feature type="compositionally biased region" description="Basic residues" evidence="8">
    <location>
        <begin position="352"/>
        <end position="361"/>
    </location>
</feature>
<dbReference type="Gene3D" id="3.30.40.10">
    <property type="entry name" value="Zinc/RING finger domain, C3HC4 (zinc finger)"/>
    <property type="match status" value="1"/>
</dbReference>
<accession>A0A6A7ABJ0</accession>
<dbReference type="InterPro" id="IPR028651">
    <property type="entry name" value="ING_fam"/>
</dbReference>
<dbReference type="SMART" id="SM00249">
    <property type="entry name" value="PHD"/>
    <property type="match status" value="1"/>
</dbReference>
<dbReference type="InterPro" id="IPR011011">
    <property type="entry name" value="Znf_FYVE_PHD"/>
</dbReference>
<feature type="compositionally biased region" description="Basic residues" evidence="8">
    <location>
        <begin position="333"/>
        <end position="342"/>
    </location>
</feature>
<feature type="region of interest" description="Disordered" evidence="8">
    <location>
        <begin position="331"/>
        <end position="361"/>
    </location>
</feature>
<feature type="binding site" evidence="7">
    <location>
        <position position="280"/>
    </location>
    <ligand>
        <name>Zn(2+)</name>
        <dbReference type="ChEBI" id="CHEBI:29105"/>
        <label>1</label>
    </ligand>
</feature>
<dbReference type="InterPro" id="IPR019786">
    <property type="entry name" value="Zinc_finger_PHD-type_CS"/>
</dbReference>
<evidence type="ECO:0000256" key="6">
    <source>
        <dbReference type="ARBA" id="ARBA00023242"/>
    </source>
</evidence>
<reference evidence="10" key="1">
    <citation type="journal article" date="2020" name="Stud. Mycol.">
        <title>101 Dothideomycetes genomes: a test case for predicting lifestyles and emergence of pathogens.</title>
        <authorList>
            <person name="Haridas S."/>
            <person name="Albert R."/>
            <person name="Binder M."/>
            <person name="Bloem J."/>
            <person name="Labutti K."/>
            <person name="Salamov A."/>
            <person name="Andreopoulos B."/>
            <person name="Baker S."/>
            <person name="Barry K."/>
            <person name="Bills G."/>
            <person name="Bluhm B."/>
            <person name="Cannon C."/>
            <person name="Castanera R."/>
            <person name="Culley D."/>
            <person name="Daum C."/>
            <person name="Ezra D."/>
            <person name="Gonzalez J."/>
            <person name="Henrissat B."/>
            <person name="Kuo A."/>
            <person name="Liang C."/>
            <person name="Lipzen A."/>
            <person name="Lutzoni F."/>
            <person name="Magnuson J."/>
            <person name="Mondo S."/>
            <person name="Nolan M."/>
            <person name="Ohm R."/>
            <person name="Pangilinan J."/>
            <person name="Park H.-J."/>
            <person name="Ramirez L."/>
            <person name="Alfaro M."/>
            <person name="Sun H."/>
            <person name="Tritt A."/>
            <person name="Yoshinaga Y."/>
            <person name="Zwiers L.-H."/>
            <person name="Turgeon B."/>
            <person name="Goodwin S."/>
            <person name="Spatafora J."/>
            <person name="Crous P."/>
            <person name="Grigoriev I."/>
        </authorList>
    </citation>
    <scope>NUCLEOTIDE SEQUENCE</scope>
    <source>
        <strain evidence="10">CBS 113818</strain>
    </source>
</reference>
<keyword evidence="6" id="KW-0539">Nucleus</keyword>
<dbReference type="PANTHER" id="PTHR10333">
    <property type="entry name" value="INHIBITOR OF GROWTH PROTEIN"/>
    <property type="match status" value="1"/>
</dbReference>
<dbReference type="AlphaFoldDB" id="A0A6A7ABJ0"/>
<sequence>MAQYKTPQSQSPPNTYSPKQYGVFEKDEPDEPGAEMQLVHMATNFNSAYEKLCEHAGDKIGQRPDWGATKEVTSKTYDILSFDGKVRLRYQIALMRSSGHNEAGDIIWTPEHDWLTKQHFNGPKDQYGMVIDLECHDKTNTKNFLVGGYSSPGEAADAMKQSAVAYLAQNKGARMFERSIELVNEQGEILQRYQVVKARWQYGEFVKEQAWLEKEAKLRLRDEGYHSFSDTDASGKTHTFSLLGAYPPSLPSTPSPKLFQNPAPVATKDAQPILEDWCTCHSPDNGDLMICCENNDCAVKWYHGRCVGLKKAPASRWWCAACAPIHAPGTNRRVAKGGKKSKVGAGTGAGVVKRRSMRKSG</sequence>
<evidence type="ECO:0000313" key="10">
    <source>
        <dbReference type="EMBL" id="KAF2830098.1"/>
    </source>
</evidence>
<keyword evidence="11" id="KW-1185">Reference proteome</keyword>
<dbReference type="SUPFAM" id="SSF57903">
    <property type="entry name" value="FYVE/PHD zinc finger"/>
    <property type="match status" value="1"/>
</dbReference>
<feature type="compositionally biased region" description="Polar residues" evidence="8">
    <location>
        <begin position="1"/>
        <end position="18"/>
    </location>
</feature>
<proteinExistence type="inferred from homology"/>
<evidence type="ECO:0000256" key="8">
    <source>
        <dbReference type="SAM" id="MobiDB-lite"/>
    </source>
</evidence>
<gene>
    <name evidence="10" type="ORF">CC86DRAFT_180473</name>
</gene>
<dbReference type="GO" id="GO:0005634">
    <property type="term" value="C:nucleus"/>
    <property type="evidence" value="ECO:0007669"/>
    <property type="project" value="UniProtKB-SubCell"/>
</dbReference>
<comment type="similarity">
    <text evidence="2">Belongs to the ING family.</text>
</comment>
<feature type="binding site" evidence="7">
    <location>
        <position position="306"/>
    </location>
    <ligand>
        <name>Zn(2+)</name>
        <dbReference type="ChEBI" id="CHEBI:29105"/>
        <label>1</label>
    </ligand>
</feature>
<evidence type="ECO:0000256" key="7">
    <source>
        <dbReference type="PIRSR" id="PIRSR628651-51"/>
    </source>
</evidence>
<feature type="binding site" evidence="7">
    <location>
        <position position="278"/>
    </location>
    <ligand>
        <name>Zn(2+)</name>
        <dbReference type="ChEBI" id="CHEBI:29105"/>
        <label>1</label>
    </ligand>
</feature>
<keyword evidence="3 7" id="KW-0479">Metal-binding</keyword>
<feature type="binding site" evidence="7">
    <location>
        <position position="322"/>
    </location>
    <ligand>
        <name>Zn(2+)</name>
        <dbReference type="ChEBI" id="CHEBI:29105"/>
        <label>2</label>
    </ligand>
</feature>
<keyword evidence="5 7" id="KW-0862">Zinc</keyword>
<feature type="binding site" evidence="7">
    <location>
        <position position="297"/>
    </location>
    <ligand>
        <name>Zn(2+)</name>
        <dbReference type="ChEBI" id="CHEBI:29105"/>
        <label>2</label>
    </ligand>
</feature>